<dbReference type="GO" id="GO:0005886">
    <property type="term" value="C:plasma membrane"/>
    <property type="evidence" value="ECO:0007669"/>
    <property type="project" value="TreeGrafter"/>
</dbReference>
<comment type="similarity">
    <text evidence="1">Belongs to the GSP E family.</text>
</comment>
<dbReference type="RefSeq" id="WP_068549104.1">
    <property type="nucleotide sequence ID" value="NZ_AP013035.1"/>
</dbReference>
<protein>
    <submittedName>
        <fullName evidence="5">Type IV pilus assembly protein PilB</fullName>
    </submittedName>
</protein>
<dbReference type="Gene3D" id="3.30.450.90">
    <property type="match status" value="1"/>
</dbReference>
<keyword evidence="3" id="KW-0067">ATP-binding</keyword>
<dbReference type="InterPro" id="IPR027417">
    <property type="entry name" value="P-loop_NTPase"/>
</dbReference>
<dbReference type="Proteomes" id="UP000063234">
    <property type="component" value="Chromosome"/>
</dbReference>
<evidence type="ECO:0000259" key="4">
    <source>
        <dbReference type="PROSITE" id="PS00662"/>
    </source>
</evidence>
<dbReference type="CDD" id="cd01129">
    <property type="entry name" value="PulE-GspE-like"/>
    <property type="match status" value="1"/>
</dbReference>
<name>A0A0S3QS66_THET7</name>
<dbReference type="Gene3D" id="1.10.40.70">
    <property type="match status" value="1"/>
</dbReference>
<dbReference type="STRING" id="1298851.TST_0375"/>
<dbReference type="KEGG" id="ttk:TST_0375"/>
<gene>
    <name evidence="5" type="ORF">TST_0375</name>
</gene>
<dbReference type="InterPro" id="IPR003593">
    <property type="entry name" value="AAA+_ATPase"/>
</dbReference>
<dbReference type="OrthoDB" id="9765501at2"/>
<dbReference type="PANTHER" id="PTHR30258">
    <property type="entry name" value="TYPE II SECRETION SYSTEM PROTEIN GSPE-RELATED"/>
    <property type="match status" value="1"/>
</dbReference>
<evidence type="ECO:0000256" key="3">
    <source>
        <dbReference type="ARBA" id="ARBA00022840"/>
    </source>
</evidence>
<dbReference type="SUPFAM" id="SSF52540">
    <property type="entry name" value="P-loop containing nucleoside triphosphate hydrolases"/>
    <property type="match status" value="1"/>
</dbReference>
<dbReference type="PROSITE" id="PS00662">
    <property type="entry name" value="T2SP_E"/>
    <property type="match status" value="1"/>
</dbReference>
<dbReference type="AlphaFoldDB" id="A0A0S3QS66"/>
<dbReference type="PANTHER" id="PTHR30258:SF1">
    <property type="entry name" value="PROTEIN TRANSPORT PROTEIN HOFB HOMOLOG"/>
    <property type="match status" value="1"/>
</dbReference>
<evidence type="ECO:0000256" key="2">
    <source>
        <dbReference type="ARBA" id="ARBA00022741"/>
    </source>
</evidence>
<evidence type="ECO:0000256" key="1">
    <source>
        <dbReference type="ARBA" id="ARBA00006611"/>
    </source>
</evidence>
<dbReference type="GO" id="GO:0005524">
    <property type="term" value="F:ATP binding"/>
    <property type="evidence" value="ECO:0007669"/>
    <property type="project" value="UniProtKB-KW"/>
</dbReference>
<keyword evidence="6" id="KW-1185">Reference proteome</keyword>
<dbReference type="InterPro" id="IPR037257">
    <property type="entry name" value="T2SS_E_N_sf"/>
</dbReference>
<organism evidence="5 6">
    <name type="scientific">Thermosulfidibacter takaii (strain DSM 17441 / JCM 13301 / NBRC 103674 / ABI70S6)</name>
    <dbReference type="NCBI Taxonomy" id="1298851"/>
    <lineage>
        <taxon>Bacteria</taxon>
        <taxon>Pseudomonadati</taxon>
        <taxon>Thermosulfidibacterota</taxon>
        <taxon>Thermosulfidibacteria</taxon>
        <taxon>Thermosulfidibacterales</taxon>
        <taxon>Thermosulfidibacteraceae</taxon>
    </lineage>
</organism>
<reference evidence="6" key="1">
    <citation type="journal article" date="2018" name="Science">
        <title>A primordial and reversible TCA cycle in a facultatively chemolithoautotrophic thermophile.</title>
        <authorList>
            <person name="Nunoura T."/>
            <person name="Chikaraishi Y."/>
            <person name="Izaki R."/>
            <person name="Suwa T."/>
            <person name="Sato T."/>
            <person name="Harada T."/>
            <person name="Mori K."/>
            <person name="Kato Y."/>
            <person name="Miyazaki M."/>
            <person name="Shimamura S."/>
            <person name="Yanagawa K."/>
            <person name="Shuto A."/>
            <person name="Ohkouchi N."/>
            <person name="Fujita N."/>
            <person name="Takaki Y."/>
            <person name="Atomi H."/>
            <person name="Takai K."/>
        </authorList>
    </citation>
    <scope>NUCLEOTIDE SEQUENCE [LARGE SCALE GENOMIC DNA]</scope>
    <source>
        <strain evidence="6">DSM 17441 / JCM 13301 / NBRC 103674 / ABI70S6</strain>
    </source>
</reference>
<dbReference type="Gene3D" id="3.30.300.160">
    <property type="entry name" value="Type II secretion system, protein E, N-terminal domain"/>
    <property type="match status" value="1"/>
</dbReference>
<proteinExistence type="inferred from homology"/>
<dbReference type="GO" id="GO:0016887">
    <property type="term" value="F:ATP hydrolysis activity"/>
    <property type="evidence" value="ECO:0007669"/>
    <property type="project" value="TreeGrafter"/>
</dbReference>
<evidence type="ECO:0000313" key="6">
    <source>
        <dbReference type="Proteomes" id="UP000063234"/>
    </source>
</evidence>
<sequence>MSEQRKKRLGDLLIEKGKITQRELNIALSVQKITGKRLGETLVELGFVTARDISELLAEQFGMEFLDLQLFPPQEEALKLIPRRVAEEYKILPVYLENGSLVLGVTDPADIRGLDVARRLTGKLVRPKVVDAQSFNDALEKTYYFIENPIDQEINSIIDALKGTDSPDVSRVSKLFDLLVQESIRRRATDIHITPYENVVMVFYRVDGVLQYAYSIPKTAQSALVSRIKILSGMDIAEQRLPQDGGFTFEFLGRGYDMRVSTVPTIYGENVVIRILTKNPGLLVLERLGYWPHQIELLRNLFKKPHGIVVVTGPTGSGKTTTLYSALREIDLVGRNVLTVEDPVEYRFAFVKQTQVNERAGYDFALAGRHFMRQDPDVILIGEIRDEETASIALRASITGHLVLSTLHTNDAVSTIPRLVDFNVDRFLLGYALAAAISQRLVRRICEYCREQYEATEEEVREFGIEPGTILQRGKGCPSCNYTGYLGRTVISEIIVVDEEIAHMISEGESLLKIRKTAISKGMVPLREDGVKKALEGITTLEEVKRVTG</sequence>
<dbReference type="Gene3D" id="3.40.50.300">
    <property type="entry name" value="P-loop containing nucleotide triphosphate hydrolases"/>
    <property type="match status" value="1"/>
</dbReference>
<accession>A0A0S3QS66</accession>
<dbReference type="EMBL" id="AP013035">
    <property type="protein sequence ID" value="BAT71183.1"/>
    <property type="molecule type" value="Genomic_DNA"/>
</dbReference>
<keyword evidence="2" id="KW-0547">Nucleotide-binding</keyword>
<dbReference type="InterPro" id="IPR007831">
    <property type="entry name" value="T2SS_GspE_N"/>
</dbReference>
<dbReference type="InterPro" id="IPR001482">
    <property type="entry name" value="T2SS/T4SS_dom"/>
</dbReference>
<dbReference type="PATRIC" id="fig|1298851.3.peg.386"/>
<dbReference type="SMART" id="SM00382">
    <property type="entry name" value="AAA"/>
    <property type="match status" value="1"/>
</dbReference>
<evidence type="ECO:0000313" key="5">
    <source>
        <dbReference type="EMBL" id="BAT71183.1"/>
    </source>
</evidence>
<feature type="domain" description="Bacterial type II secretion system protein E" evidence="4">
    <location>
        <begin position="372"/>
        <end position="386"/>
    </location>
</feature>
<dbReference type="Pfam" id="PF05157">
    <property type="entry name" value="MshEN"/>
    <property type="match status" value="1"/>
</dbReference>
<dbReference type="SUPFAM" id="SSF160246">
    <property type="entry name" value="EspE N-terminal domain-like"/>
    <property type="match status" value="1"/>
</dbReference>
<dbReference type="Pfam" id="PF00437">
    <property type="entry name" value="T2SSE"/>
    <property type="match status" value="1"/>
</dbReference>